<protein>
    <submittedName>
        <fullName evidence="2">Putative membrane protein, TIGR04086 family/integral membrane protein, TIGR04097 family</fullName>
    </submittedName>
</protein>
<dbReference type="NCBIfam" id="TIGR04086">
    <property type="entry name" value="TIGR04086_membr"/>
    <property type="match status" value="1"/>
</dbReference>
<dbReference type="EMBL" id="UFWZ01000001">
    <property type="protein sequence ID" value="SUY47401.1"/>
    <property type="molecule type" value="Genomic_DNA"/>
</dbReference>
<feature type="transmembrane region" description="Helical" evidence="1">
    <location>
        <begin position="41"/>
        <end position="62"/>
    </location>
</feature>
<evidence type="ECO:0000256" key="1">
    <source>
        <dbReference type="SAM" id="Phobius"/>
    </source>
</evidence>
<keyword evidence="1" id="KW-0472">Membrane</keyword>
<keyword evidence="1" id="KW-0812">Transmembrane</keyword>
<feature type="transmembrane region" description="Helical" evidence="1">
    <location>
        <begin position="18"/>
        <end position="35"/>
    </location>
</feature>
<dbReference type="AlphaFoldDB" id="A0A381J861"/>
<dbReference type="InterPro" id="IPR023804">
    <property type="entry name" value="DUF3792_TM"/>
</dbReference>
<name>A0A381J861_9CLOT</name>
<keyword evidence="3" id="KW-1185">Reference proteome</keyword>
<keyword evidence="1" id="KW-1133">Transmembrane helix</keyword>
<reference evidence="2 3" key="1">
    <citation type="submission" date="2018-06" db="EMBL/GenBank/DDBJ databases">
        <authorList>
            <consortium name="Pathogen Informatics"/>
            <person name="Doyle S."/>
        </authorList>
    </citation>
    <scope>NUCLEOTIDE SEQUENCE [LARGE SCALE GENOMIC DNA]</scope>
    <source>
        <strain evidence="2 3">NCTC9836</strain>
    </source>
</reference>
<sequence length="123" mass="13603">MKNNAFVNNLIKGTVRSFLLTIIMVIFYSILMRVIDLNSNVSSVVYLIITSLSVIYGAIYVARANGKKGWLSGMILSLVYMILIMCISGFMQGFKEILSLYAFYRILIALGMGALSGMLGINL</sequence>
<organism evidence="2 3">
    <name type="scientific">Clostridium putrefaciens</name>
    <dbReference type="NCBI Taxonomy" id="99675"/>
    <lineage>
        <taxon>Bacteria</taxon>
        <taxon>Bacillati</taxon>
        <taxon>Bacillota</taxon>
        <taxon>Clostridia</taxon>
        <taxon>Eubacteriales</taxon>
        <taxon>Clostridiaceae</taxon>
        <taxon>Clostridium</taxon>
    </lineage>
</organism>
<feature type="transmembrane region" description="Helical" evidence="1">
    <location>
        <begin position="102"/>
        <end position="121"/>
    </location>
</feature>
<dbReference type="RefSeq" id="WP_172556306.1">
    <property type="nucleotide sequence ID" value="NZ_UFWZ01000001.1"/>
</dbReference>
<evidence type="ECO:0000313" key="2">
    <source>
        <dbReference type="EMBL" id="SUY47401.1"/>
    </source>
</evidence>
<dbReference type="Pfam" id="PF12670">
    <property type="entry name" value="DUF3792"/>
    <property type="match status" value="1"/>
</dbReference>
<proteinExistence type="predicted"/>
<evidence type="ECO:0000313" key="3">
    <source>
        <dbReference type="Proteomes" id="UP000254664"/>
    </source>
</evidence>
<gene>
    <name evidence="2" type="ORF">NCTC9836_01732</name>
</gene>
<dbReference type="Proteomes" id="UP000254664">
    <property type="component" value="Unassembled WGS sequence"/>
</dbReference>
<feature type="transmembrane region" description="Helical" evidence="1">
    <location>
        <begin position="69"/>
        <end position="90"/>
    </location>
</feature>
<accession>A0A381J861</accession>